<dbReference type="SUPFAM" id="SSF54928">
    <property type="entry name" value="RNA-binding domain, RBD"/>
    <property type="match status" value="2"/>
</dbReference>
<dbReference type="GO" id="GO:0008380">
    <property type="term" value="P:RNA splicing"/>
    <property type="evidence" value="ECO:0007669"/>
    <property type="project" value="UniProtKB-KW"/>
</dbReference>
<feature type="domain" description="RRM" evidence="6">
    <location>
        <begin position="187"/>
        <end position="265"/>
    </location>
</feature>
<comment type="caution">
    <text evidence="7">The sequence shown here is derived from an EMBL/GenBank/DDBJ whole genome shotgun (WGS) entry which is preliminary data.</text>
</comment>
<dbReference type="Gene3D" id="3.30.70.330">
    <property type="match status" value="3"/>
</dbReference>
<feature type="compositionally biased region" description="Basic residues" evidence="5">
    <location>
        <begin position="12"/>
        <end position="22"/>
    </location>
</feature>
<dbReference type="InterPro" id="IPR000504">
    <property type="entry name" value="RRM_dom"/>
</dbReference>
<name>A0AAU9KCD0_9CILI</name>
<keyword evidence="1" id="KW-0507">mRNA processing</keyword>
<dbReference type="Pfam" id="PF00076">
    <property type="entry name" value="RRM_1"/>
    <property type="match status" value="1"/>
</dbReference>
<evidence type="ECO:0000256" key="2">
    <source>
        <dbReference type="ARBA" id="ARBA00022884"/>
    </source>
</evidence>
<gene>
    <name evidence="7" type="ORF">BSTOLATCC_MIC58072</name>
</gene>
<evidence type="ECO:0000256" key="1">
    <source>
        <dbReference type="ARBA" id="ARBA00022664"/>
    </source>
</evidence>
<dbReference type="SMART" id="SM00360">
    <property type="entry name" value="RRM"/>
    <property type="match status" value="3"/>
</dbReference>
<keyword evidence="3" id="KW-0508">mRNA splicing</keyword>
<dbReference type="EMBL" id="CAJZBQ010000056">
    <property type="protein sequence ID" value="CAG9333255.1"/>
    <property type="molecule type" value="Genomic_DNA"/>
</dbReference>
<dbReference type="InterPro" id="IPR035979">
    <property type="entry name" value="RBD_domain_sf"/>
</dbReference>
<keyword evidence="2 4" id="KW-0694">RNA-binding</keyword>
<dbReference type="PROSITE" id="PS50102">
    <property type="entry name" value="RRM"/>
    <property type="match status" value="2"/>
</dbReference>
<dbReference type="GO" id="GO:0006397">
    <property type="term" value="P:mRNA processing"/>
    <property type="evidence" value="ECO:0007669"/>
    <property type="project" value="UniProtKB-KW"/>
</dbReference>
<evidence type="ECO:0000313" key="7">
    <source>
        <dbReference type="EMBL" id="CAG9333255.1"/>
    </source>
</evidence>
<dbReference type="PANTHER" id="PTHR23139">
    <property type="entry name" value="RNA-BINDING PROTEIN"/>
    <property type="match status" value="1"/>
</dbReference>
<reference evidence="7" key="1">
    <citation type="submission" date="2021-09" db="EMBL/GenBank/DDBJ databases">
        <authorList>
            <consortium name="AG Swart"/>
            <person name="Singh M."/>
            <person name="Singh A."/>
            <person name="Seah K."/>
            <person name="Emmerich C."/>
        </authorList>
    </citation>
    <scope>NUCLEOTIDE SEQUENCE</scope>
    <source>
        <strain evidence="7">ATCC30299</strain>
    </source>
</reference>
<proteinExistence type="predicted"/>
<feature type="compositionally biased region" description="Basic and acidic residues" evidence="5">
    <location>
        <begin position="1"/>
        <end position="11"/>
    </location>
</feature>
<keyword evidence="8" id="KW-1185">Reference proteome</keyword>
<evidence type="ECO:0000313" key="8">
    <source>
        <dbReference type="Proteomes" id="UP001162131"/>
    </source>
</evidence>
<dbReference type="InterPro" id="IPR012677">
    <property type="entry name" value="Nucleotide-bd_a/b_plait_sf"/>
</dbReference>
<accession>A0AAU9KCD0</accession>
<dbReference type="AlphaFoldDB" id="A0AAU9KCD0"/>
<evidence type="ECO:0000256" key="3">
    <source>
        <dbReference type="ARBA" id="ARBA00023187"/>
    </source>
</evidence>
<evidence type="ECO:0000256" key="5">
    <source>
        <dbReference type="SAM" id="MobiDB-lite"/>
    </source>
</evidence>
<evidence type="ECO:0000259" key="6">
    <source>
        <dbReference type="PROSITE" id="PS50102"/>
    </source>
</evidence>
<dbReference type="Proteomes" id="UP001162131">
    <property type="component" value="Unassembled WGS sequence"/>
</dbReference>
<dbReference type="GO" id="GO:0003723">
    <property type="term" value="F:RNA binding"/>
    <property type="evidence" value="ECO:0007669"/>
    <property type="project" value="UniProtKB-UniRule"/>
</dbReference>
<evidence type="ECO:0000256" key="4">
    <source>
        <dbReference type="PROSITE-ProRule" id="PRU00176"/>
    </source>
</evidence>
<sequence length="492" mass="56158">MGKRSDSESRSKHNKHRHRHRRSEVFANPLPRRQRISNFDRPPQPIEIQRALIAYETEQKPLPIDLVSTRHARRIYIGNISKDTQEKKLRDRISKILIDYGGIIRPGDPITCSFYLPQFSCMYLEFRSLEETEAALTLDGLEHDNRRLVIRRPADFYNKDIKVDVVVPRVNLNKVGLISPFVDDEMNKILIGGLNKDLHEEHIKEIMQAFGPLKAFCLMKEPEELQSLGYAFCEYVNQSEAERASLALNGKELRGKTLLVRKVISNQYEQELVETSLGIYRGEGPDFSLITQYPGGCIQPNFETIMFRNRPISVAEFIRAKQTIEVLQHRAKEVAQERAKRERDLMASGVGPPGLEYDHRSYEDISGLGGLPCITGNLFPSLNYLIHPEGSTNIVCIEGMADSAGHMEDSELTKLYDDVMSEVSKYGTVISLIIPRQSEGYSERCIGKVYVEYIDVSSAVRASSLIGQRQWKGNSLKAYFFDAVKFMRNELH</sequence>
<protein>
    <recommendedName>
        <fullName evidence="6">RRM domain-containing protein</fullName>
    </recommendedName>
</protein>
<feature type="domain" description="RRM" evidence="6">
    <location>
        <begin position="73"/>
        <end position="155"/>
    </location>
</feature>
<feature type="region of interest" description="Disordered" evidence="5">
    <location>
        <begin position="1"/>
        <end position="28"/>
    </location>
</feature>
<organism evidence="7 8">
    <name type="scientific">Blepharisma stoltei</name>
    <dbReference type="NCBI Taxonomy" id="1481888"/>
    <lineage>
        <taxon>Eukaryota</taxon>
        <taxon>Sar</taxon>
        <taxon>Alveolata</taxon>
        <taxon>Ciliophora</taxon>
        <taxon>Postciliodesmatophora</taxon>
        <taxon>Heterotrichea</taxon>
        <taxon>Heterotrichida</taxon>
        <taxon>Blepharismidae</taxon>
        <taxon>Blepharisma</taxon>
    </lineage>
</organism>